<sequence length="119" mass="13143">WHAQRTARGTNDKPSHHNQPVLEGPSRHHSTHSQRRRGLRGRGNTHRVADCGSLSRPRSAISSRARPRSGGYISQFAARRPNPRQTAPKRSLNDGRTGEGSVSQRLRPATASSVRPKTT</sequence>
<evidence type="ECO:0000313" key="2">
    <source>
        <dbReference type="EMBL" id="KAF4725769.1"/>
    </source>
</evidence>
<feature type="non-terminal residue" evidence="2">
    <location>
        <position position="119"/>
    </location>
</feature>
<dbReference type="EMBL" id="JABANO010022067">
    <property type="protein sequence ID" value="KAF4725769.1"/>
    <property type="molecule type" value="Genomic_DNA"/>
</dbReference>
<reference evidence="2 3" key="1">
    <citation type="submission" date="2020-04" db="EMBL/GenBank/DDBJ databases">
        <title>Perkinsus olseni comparative genomics.</title>
        <authorList>
            <person name="Bogema D.R."/>
        </authorList>
    </citation>
    <scope>NUCLEOTIDE SEQUENCE [LARGE SCALE GENOMIC DNA]</scope>
    <source>
        <strain evidence="2 3">ATCC PRA-207</strain>
    </source>
</reference>
<feature type="region of interest" description="Disordered" evidence="1">
    <location>
        <begin position="1"/>
        <end position="119"/>
    </location>
</feature>
<accession>A0A7J6RYJ2</accession>
<keyword evidence="3" id="KW-1185">Reference proteome</keyword>
<proteinExistence type="predicted"/>
<feature type="compositionally biased region" description="Polar residues" evidence="1">
    <location>
        <begin position="100"/>
        <end position="119"/>
    </location>
</feature>
<comment type="caution">
    <text evidence="2">The sequence shown here is derived from an EMBL/GenBank/DDBJ whole genome shotgun (WGS) entry which is preliminary data.</text>
</comment>
<dbReference type="Proteomes" id="UP000553632">
    <property type="component" value="Unassembled WGS sequence"/>
</dbReference>
<organism evidence="2 3">
    <name type="scientific">Perkinsus olseni</name>
    <name type="common">Perkinsus atlanticus</name>
    <dbReference type="NCBI Taxonomy" id="32597"/>
    <lineage>
        <taxon>Eukaryota</taxon>
        <taxon>Sar</taxon>
        <taxon>Alveolata</taxon>
        <taxon>Perkinsozoa</taxon>
        <taxon>Perkinsea</taxon>
        <taxon>Perkinsida</taxon>
        <taxon>Perkinsidae</taxon>
        <taxon>Perkinsus</taxon>
    </lineage>
</organism>
<feature type="compositionally biased region" description="Low complexity" evidence="1">
    <location>
        <begin position="55"/>
        <end position="64"/>
    </location>
</feature>
<protein>
    <submittedName>
        <fullName evidence="2">Uncharacterized protein</fullName>
    </submittedName>
</protein>
<feature type="compositionally biased region" description="Basic residues" evidence="1">
    <location>
        <begin position="27"/>
        <end position="45"/>
    </location>
</feature>
<evidence type="ECO:0000313" key="3">
    <source>
        <dbReference type="Proteomes" id="UP000553632"/>
    </source>
</evidence>
<name>A0A7J6RYJ2_PEROL</name>
<feature type="non-terminal residue" evidence="2">
    <location>
        <position position="1"/>
    </location>
</feature>
<gene>
    <name evidence="2" type="ORF">FOZ63_005805</name>
</gene>
<evidence type="ECO:0000256" key="1">
    <source>
        <dbReference type="SAM" id="MobiDB-lite"/>
    </source>
</evidence>
<dbReference type="AlphaFoldDB" id="A0A7J6RYJ2"/>